<gene>
    <name evidence="1" type="ORF">M9H77_22589</name>
</gene>
<accession>A0ACC0ARA9</accession>
<proteinExistence type="predicted"/>
<sequence length="156" mass="17597">MRDFLCDASAPKKRPIWIPEMFWEQMMKDKRGGGGGDGGEGGGEGEGAGKHTGGSISVREHQLKMIRTNQADLSERFSKSRHLEELHKHQSRDKKGQYPRFHEARQITEEEAAATGAVARLPPYCLEAEQRIMKWVKAIVSSVCAAFDEHMRRFAE</sequence>
<dbReference type="Proteomes" id="UP001060085">
    <property type="component" value="Linkage Group LG05"/>
</dbReference>
<evidence type="ECO:0000313" key="2">
    <source>
        <dbReference type="Proteomes" id="UP001060085"/>
    </source>
</evidence>
<protein>
    <submittedName>
        <fullName evidence="1">Uncharacterized protein</fullName>
    </submittedName>
</protein>
<keyword evidence="2" id="KW-1185">Reference proteome</keyword>
<reference evidence="2" key="1">
    <citation type="journal article" date="2023" name="Nat. Plants">
        <title>Single-cell RNA sequencing provides a high-resolution roadmap for understanding the multicellular compartmentation of specialized metabolism.</title>
        <authorList>
            <person name="Sun S."/>
            <person name="Shen X."/>
            <person name="Li Y."/>
            <person name="Li Y."/>
            <person name="Wang S."/>
            <person name="Li R."/>
            <person name="Zhang H."/>
            <person name="Shen G."/>
            <person name="Guo B."/>
            <person name="Wei J."/>
            <person name="Xu J."/>
            <person name="St-Pierre B."/>
            <person name="Chen S."/>
            <person name="Sun C."/>
        </authorList>
    </citation>
    <scope>NUCLEOTIDE SEQUENCE [LARGE SCALE GENOMIC DNA]</scope>
</reference>
<evidence type="ECO:0000313" key="1">
    <source>
        <dbReference type="EMBL" id="KAI5663266.1"/>
    </source>
</evidence>
<organism evidence="1 2">
    <name type="scientific">Catharanthus roseus</name>
    <name type="common">Madagascar periwinkle</name>
    <name type="synonym">Vinca rosea</name>
    <dbReference type="NCBI Taxonomy" id="4058"/>
    <lineage>
        <taxon>Eukaryota</taxon>
        <taxon>Viridiplantae</taxon>
        <taxon>Streptophyta</taxon>
        <taxon>Embryophyta</taxon>
        <taxon>Tracheophyta</taxon>
        <taxon>Spermatophyta</taxon>
        <taxon>Magnoliopsida</taxon>
        <taxon>eudicotyledons</taxon>
        <taxon>Gunneridae</taxon>
        <taxon>Pentapetalae</taxon>
        <taxon>asterids</taxon>
        <taxon>lamiids</taxon>
        <taxon>Gentianales</taxon>
        <taxon>Apocynaceae</taxon>
        <taxon>Rauvolfioideae</taxon>
        <taxon>Vinceae</taxon>
        <taxon>Catharanthinae</taxon>
        <taxon>Catharanthus</taxon>
    </lineage>
</organism>
<dbReference type="EMBL" id="CM044705">
    <property type="protein sequence ID" value="KAI5663266.1"/>
    <property type="molecule type" value="Genomic_DNA"/>
</dbReference>
<name>A0ACC0ARA9_CATRO</name>
<comment type="caution">
    <text evidence="1">The sequence shown here is derived from an EMBL/GenBank/DDBJ whole genome shotgun (WGS) entry which is preliminary data.</text>
</comment>